<dbReference type="InterPro" id="IPR036640">
    <property type="entry name" value="ABC1_TM_sf"/>
</dbReference>
<dbReference type="Gene3D" id="1.20.1560.10">
    <property type="entry name" value="ABC transporter type 1, transmembrane domain"/>
    <property type="match status" value="1"/>
</dbReference>
<keyword evidence="2 5" id="KW-0812">Transmembrane</keyword>
<feature type="transmembrane region" description="Helical" evidence="5">
    <location>
        <begin position="56"/>
        <end position="74"/>
    </location>
</feature>
<feature type="transmembrane region" description="Helical" evidence="5">
    <location>
        <begin position="19"/>
        <end position="44"/>
    </location>
</feature>
<dbReference type="Pfam" id="PF00005">
    <property type="entry name" value="ABC_tran"/>
    <property type="match status" value="1"/>
</dbReference>
<gene>
    <name evidence="8" type="ORF">EGT67_19310</name>
</gene>
<dbReference type="PANTHER" id="PTHR43394">
    <property type="entry name" value="ATP-DEPENDENT PERMEASE MDL1, MITOCHONDRIAL"/>
    <property type="match status" value="1"/>
</dbReference>
<dbReference type="GO" id="GO:0005886">
    <property type="term" value="C:plasma membrane"/>
    <property type="evidence" value="ECO:0007669"/>
    <property type="project" value="UniProtKB-SubCell"/>
</dbReference>
<evidence type="ECO:0000313" key="8">
    <source>
        <dbReference type="EMBL" id="RVW08073.1"/>
    </source>
</evidence>
<feature type="domain" description="ABC transmembrane type-1" evidence="7">
    <location>
        <begin position="20"/>
        <end position="300"/>
    </location>
</feature>
<dbReference type="PROSITE" id="PS50893">
    <property type="entry name" value="ABC_TRANSPORTER_2"/>
    <property type="match status" value="1"/>
</dbReference>
<feature type="transmembrane region" description="Helical" evidence="5">
    <location>
        <begin position="159"/>
        <end position="179"/>
    </location>
</feature>
<dbReference type="Proteomes" id="UP000286208">
    <property type="component" value="Unassembled WGS sequence"/>
</dbReference>
<keyword evidence="3 5" id="KW-1133">Transmembrane helix</keyword>
<dbReference type="InterPro" id="IPR017871">
    <property type="entry name" value="ABC_transporter-like_CS"/>
</dbReference>
<keyword evidence="8" id="KW-0547">Nucleotide-binding</keyword>
<name>A0A3S3E8Z2_9NOCA</name>
<organism evidence="8 9">
    <name type="scientific">Prescottella agglutinans</name>
    <dbReference type="NCBI Taxonomy" id="1644129"/>
    <lineage>
        <taxon>Bacteria</taxon>
        <taxon>Bacillati</taxon>
        <taxon>Actinomycetota</taxon>
        <taxon>Actinomycetes</taxon>
        <taxon>Mycobacteriales</taxon>
        <taxon>Nocardiaceae</taxon>
        <taxon>Prescottella</taxon>
    </lineage>
</organism>
<dbReference type="InterPro" id="IPR027417">
    <property type="entry name" value="P-loop_NTPase"/>
</dbReference>
<evidence type="ECO:0000256" key="4">
    <source>
        <dbReference type="ARBA" id="ARBA00023136"/>
    </source>
</evidence>
<dbReference type="GO" id="GO:0015421">
    <property type="term" value="F:ABC-type oligopeptide transporter activity"/>
    <property type="evidence" value="ECO:0007669"/>
    <property type="project" value="TreeGrafter"/>
</dbReference>
<evidence type="ECO:0000256" key="5">
    <source>
        <dbReference type="SAM" id="Phobius"/>
    </source>
</evidence>
<dbReference type="OrthoDB" id="4966664at2"/>
<feature type="transmembrane region" description="Helical" evidence="5">
    <location>
        <begin position="132"/>
        <end position="153"/>
    </location>
</feature>
<dbReference type="SUPFAM" id="SSF52540">
    <property type="entry name" value="P-loop containing nucleoside triphosphate hydrolases"/>
    <property type="match status" value="1"/>
</dbReference>
<dbReference type="PROSITE" id="PS50929">
    <property type="entry name" value="ABC_TM1F"/>
    <property type="match status" value="1"/>
</dbReference>
<dbReference type="Gene3D" id="3.40.50.300">
    <property type="entry name" value="P-loop containing nucleotide triphosphate hydrolases"/>
    <property type="match status" value="1"/>
</dbReference>
<dbReference type="InterPro" id="IPR003439">
    <property type="entry name" value="ABC_transporter-like_ATP-bd"/>
</dbReference>
<dbReference type="GO" id="GO:0005524">
    <property type="term" value="F:ATP binding"/>
    <property type="evidence" value="ECO:0007669"/>
    <property type="project" value="UniProtKB-KW"/>
</dbReference>
<dbReference type="Pfam" id="PF00664">
    <property type="entry name" value="ABC_membrane"/>
    <property type="match status" value="1"/>
</dbReference>
<comment type="subcellular location">
    <subcellularLocation>
        <location evidence="1">Cell membrane</location>
        <topology evidence="1">Multi-pass membrane protein</topology>
    </subcellularLocation>
</comment>
<evidence type="ECO:0000256" key="3">
    <source>
        <dbReference type="ARBA" id="ARBA00022989"/>
    </source>
</evidence>
<dbReference type="SUPFAM" id="SSF90123">
    <property type="entry name" value="ABC transporter transmembrane region"/>
    <property type="match status" value="1"/>
</dbReference>
<evidence type="ECO:0000313" key="9">
    <source>
        <dbReference type="Proteomes" id="UP000286208"/>
    </source>
</evidence>
<dbReference type="RefSeq" id="WP_127917704.1">
    <property type="nucleotide sequence ID" value="NZ_RKLP01000010.1"/>
</dbReference>
<evidence type="ECO:0000259" key="6">
    <source>
        <dbReference type="PROSITE" id="PS50893"/>
    </source>
</evidence>
<sequence length="565" mass="58617">MAGGIAVLRRTLARNRARLFAGTVLVSVHQVAETAVPIAIGVIVDRAVETGDATALAVWLSALAVLFVVLTSSWRIGARFIVAAVQQEAHRLRVEVAGRILDPRGVRTDLRAGELLTVSTSDADKEAWILDVVPRVAAALTALIASAIALLWIDVPLGLAVLIGTPVMLGLLQLAAPLITRRATAQQETSARAAGMATDLVSGLRPLRGIGAEETAARRYRDVSRDALAATMRAAKATGMFVGVSMTVSALLAVSVAGFAGWFALDGRISVGELITVVGLSQFLVEPLGMLARVPGLYANARASADRLALVLDAEPLLPEGTSVPSGASDVELRSVAYRSLDDVSLSVTPGELLGVVAYRPEDAEALAEVLSGQVPPDRYGGEVRIGGVASAALGLTHARRTMLVEPHHTDLFAGTVHSNVTAGAPDADHGAVQRVLTASAAVDVVDAHPAGLDHEVTDRGASLSGGQRQRVALARALAAQAPVMVLHDPTTAVDAVTEHAIAEGIASARHGDERAHSTVLITSSPALLAVTDRVVVLVDGRVAAEGTHADLSATDVNYRKAVLR</sequence>
<dbReference type="PANTHER" id="PTHR43394:SF1">
    <property type="entry name" value="ATP-BINDING CASSETTE SUB-FAMILY B MEMBER 10, MITOCHONDRIAL"/>
    <property type="match status" value="1"/>
</dbReference>
<dbReference type="InterPro" id="IPR011527">
    <property type="entry name" value="ABC1_TM_dom"/>
</dbReference>
<evidence type="ECO:0000259" key="7">
    <source>
        <dbReference type="PROSITE" id="PS50929"/>
    </source>
</evidence>
<comment type="caution">
    <text evidence="8">The sequence shown here is derived from an EMBL/GenBank/DDBJ whole genome shotgun (WGS) entry which is preliminary data.</text>
</comment>
<feature type="domain" description="ABC transporter" evidence="6">
    <location>
        <begin position="326"/>
        <end position="565"/>
    </location>
</feature>
<dbReference type="CDD" id="cd07346">
    <property type="entry name" value="ABC_6TM_exporters"/>
    <property type="match status" value="1"/>
</dbReference>
<proteinExistence type="predicted"/>
<accession>A0A3S3E8Z2</accession>
<keyword evidence="9" id="KW-1185">Reference proteome</keyword>
<evidence type="ECO:0000256" key="2">
    <source>
        <dbReference type="ARBA" id="ARBA00022692"/>
    </source>
</evidence>
<protein>
    <submittedName>
        <fullName evidence="8">ABC transporter ATP-binding protein</fullName>
    </submittedName>
</protein>
<keyword evidence="4 5" id="KW-0472">Membrane</keyword>
<dbReference type="EMBL" id="RKLP01000010">
    <property type="protein sequence ID" value="RVW08073.1"/>
    <property type="molecule type" value="Genomic_DNA"/>
</dbReference>
<dbReference type="GO" id="GO:0016887">
    <property type="term" value="F:ATP hydrolysis activity"/>
    <property type="evidence" value="ECO:0007669"/>
    <property type="project" value="InterPro"/>
</dbReference>
<feature type="transmembrane region" description="Helical" evidence="5">
    <location>
        <begin position="241"/>
        <end position="265"/>
    </location>
</feature>
<reference evidence="8 9" key="1">
    <citation type="submission" date="2018-11" db="EMBL/GenBank/DDBJ databases">
        <title>Rhodococcus spongicola sp. nov. and Rhodococcus xishaensis sp. nov. from marine sponges.</title>
        <authorList>
            <person name="Li L."/>
            <person name="Lin H.W."/>
        </authorList>
    </citation>
    <scope>NUCLEOTIDE SEQUENCE [LARGE SCALE GENOMIC DNA]</scope>
    <source>
        <strain evidence="8 9">CCTCC AB2014297</strain>
    </source>
</reference>
<keyword evidence="8" id="KW-0067">ATP-binding</keyword>
<dbReference type="PROSITE" id="PS00211">
    <property type="entry name" value="ABC_TRANSPORTER_1"/>
    <property type="match status" value="1"/>
</dbReference>
<evidence type="ECO:0000256" key="1">
    <source>
        <dbReference type="ARBA" id="ARBA00004651"/>
    </source>
</evidence>
<dbReference type="AlphaFoldDB" id="A0A3S3E8Z2"/>
<dbReference type="InterPro" id="IPR039421">
    <property type="entry name" value="Type_1_exporter"/>
</dbReference>